<evidence type="ECO:0000256" key="1">
    <source>
        <dbReference type="SAM" id="Phobius"/>
    </source>
</evidence>
<reference evidence="3" key="1">
    <citation type="submission" date="2024-02" db="UniProtKB">
        <authorList>
            <consortium name="WormBaseParasite"/>
        </authorList>
    </citation>
    <scope>IDENTIFICATION</scope>
</reference>
<keyword evidence="1" id="KW-1133">Transmembrane helix</keyword>
<keyword evidence="1" id="KW-0812">Transmembrane</keyword>
<keyword evidence="2" id="KW-1185">Reference proteome</keyword>
<organism evidence="2 3">
    <name type="scientific">Mesorhabditis belari</name>
    <dbReference type="NCBI Taxonomy" id="2138241"/>
    <lineage>
        <taxon>Eukaryota</taxon>
        <taxon>Metazoa</taxon>
        <taxon>Ecdysozoa</taxon>
        <taxon>Nematoda</taxon>
        <taxon>Chromadorea</taxon>
        <taxon>Rhabditida</taxon>
        <taxon>Rhabditina</taxon>
        <taxon>Rhabditomorpha</taxon>
        <taxon>Rhabditoidea</taxon>
        <taxon>Rhabditidae</taxon>
        <taxon>Mesorhabditinae</taxon>
        <taxon>Mesorhabditis</taxon>
    </lineage>
</organism>
<evidence type="ECO:0000313" key="3">
    <source>
        <dbReference type="WBParaSite" id="MBELARI_LOCUS13480"/>
    </source>
</evidence>
<feature type="transmembrane region" description="Helical" evidence="1">
    <location>
        <begin position="12"/>
        <end position="31"/>
    </location>
</feature>
<dbReference type="WBParaSite" id="MBELARI_LOCUS13480">
    <property type="protein sequence ID" value="MBELARI_LOCUS13480"/>
    <property type="gene ID" value="MBELARI_LOCUS13480"/>
</dbReference>
<keyword evidence="1" id="KW-0472">Membrane</keyword>
<protein>
    <submittedName>
        <fullName evidence="3">Uncharacterized protein</fullName>
    </submittedName>
</protein>
<dbReference type="Proteomes" id="UP000887575">
    <property type="component" value="Unassembled WGS sequence"/>
</dbReference>
<sequence length="68" mass="7466">MGFKWSSSSPSPLSPFLMIVAIPVFVIYFLLSDLRSILISGESIVGELSCTIRAFGWTGQFHGNEQAK</sequence>
<dbReference type="AlphaFoldDB" id="A0AAF3EHM2"/>
<accession>A0AAF3EHM2</accession>
<evidence type="ECO:0000313" key="2">
    <source>
        <dbReference type="Proteomes" id="UP000887575"/>
    </source>
</evidence>
<proteinExistence type="predicted"/>
<name>A0AAF3EHM2_9BILA</name>